<protein>
    <submittedName>
        <fullName evidence="1">Uncharacterized protein</fullName>
    </submittedName>
</protein>
<dbReference type="Proteomes" id="UP000607653">
    <property type="component" value="Unassembled WGS sequence"/>
</dbReference>
<name>A0A822X921_NELNU</name>
<dbReference type="AlphaFoldDB" id="A0A822X921"/>
<evidence type="ECO:0000313" key="1">
    <source>
        <dbReference type="EMBL" id="DAD17944.1"/>
    </source>
</evidence>
<gene>
    <name evidence="1" type="ORF">HUJ06_019407</name>
</gene>
<evidence type="ECO:0000313" key="2">
    <source>
        <dbReference type="Proteomes" id="UP000607653"/>
    </source>
</evidence>
<comment type="caution">
    <text evidence="1">The sequence shown here is derived from an EMBL/GenBank/DDBJ whole genome shotgun (WGS) entry which is preliminary data.</text>
</comment>
<accession>A0A822X921</accession>
<dbReference type="EMBL" id="DUZY01000001">
    <property type="protein sequence ID" value="DAD17944.1"/>
    <property type="molecule type" value="Genomic_DNA"/>
</dbReference>
<organism evidence="1 2">
    <name type="scientific">Nelumbo nucifera</name>
    <name type="common">Sacred lotus</name>
    <dbReference type="NCBI Taxonomy" id="4432"/>
    <lineage>
        <taxon>Eukaryota</taxon>
        <taxon>Viridiplantae</taxon>
        <taxon>Streptophyta</taxon>
        <taxon>Embryophyta</taxon>
        <taxon>Tracheophyta</taxon>
        <taxon>Spermatophyta</taxon>
        <taxon>Magnoliopsida</taxon>
        <taxon>Proteales</taxon>
        <taxon>Nelumbonaceae</taxon>
        <taxon>Nelumbo</taxon>
    </lineage>
</organism>
<sequence length="49" mass="5427">MNEIGDIIVIILEACMRWSQGGGVSLKEDGLAKTWAGRDLSYDDFLLPE</sequence>
<proteinExistence type="predicted"/>
<keyword evidence="2" id="KW-1185">Reference proteome</keyword>
<reference evidence="1 2" key="1">
    <citation type="journal article" date="2020" name="Mol. Biol. Evol.">
        <title>Distinct Expression and Methylation Patterns for Genes with Different Fates following a Single Whole-Genome Duplication in Flowering Plants.</title>
        <authorList>
            <person name="Shi T."/>
            <person name="Rahmani R.S."/>
            <person name="Gugger P.F."/>
            <person name="Wang M."/>
            <person name="Li H."/>
            <person name="Zhang Y."/>
            <person name="Li Z."/>
            <person name="Wang Q."/>
            <person name="Van de Peer Y."/>
            <person name="Marchal K."/>
            <person name="Chen J."/>
        </authorList>
    </citation>
    <scope>NUCLEOTIDE SEQUENCE [LARGE SCALE GENOMIC DNA]</scope>
    <source>
        <tissue evidence="1">Leaf</tissue>
    </source>
</reference>